<dbReference type="CDD" id="cd16148">
    <property type="entry name" value="sulfatase_like"/>
    <property type="match status" value="1"/>
</dbReference>
<evidence type="ECO:0000256" key="1">
    <source>
        <dbReference type="ARBA" id="ARBA00008779"/>
    </source>
</evidence>
<dbReference type="OrthoDB" id="9762324at2"/>
<reference evidence="3 4" key="1">
    <citation type="submission" date="2019-03" db="EMBL/GenBank/DDBJ databases">
        <title>Genomic Encyclopedia of Type Strains, Phase IV (KMG-IV): sequencing the most valuable type-strain genomes for metagenomic binning, comparative biology and taxonomic classification.</title>
        <authorList>
            <person name="Goeker M."/>
        </authorList>
    </citation>
    <scope>NUCLEOTIDE SEQUENCE [LARGE SCALE GENOMIC DNA]</scope>
    <source>
        <strain evidence="3 4">DSM 19377</strain>
    </source>
</reference>
<dbReference type="EMBL" id="SLXK01000034">
    <property type="protein sequence ID" value="TCP22666.1"/>
    <property type="molecule type" value="Genomic_DNA"/>
</dbReference>
<dbReference type="GO" id="GO:0004065">
    <property type="term" value="F:arylsulfatase activity"/>
    <property type="evidence" value="ECO:0007669"/>
    <property type="project" value="TreeGrafter"/>
</dbReference>
<dbReference type="RefSeq" id="WP_132747463.1">
    <property type="nucleotide sequence ID" value="NZ_SLXK01000034.1"/>
</dbReference>
<sequence>MNVIAVIMDTLRRDHLSCYGTEKPSNYLNQPIATPNLDEFAAMGTLFQQAYLGSFPCMPARRDLWTGRYEFPWRSWGPLEDEDLDFINLLRSYGWINMLISDHYHLLERDAGNYHFGFNGWDMIRGQEHDPYITDPLEDGSKENIDHLTSGAWYLHQKNKHGEKRYEEDLYGPQVFRRAISWLERNALPQIRENKPFFLMIESFDPHEPWDPPSYRAKGFDPNYQGKLPHSPVYGSAERFSEAEIRQMRALYAGEVTMIDDWFGRLLDKVDQLELWDDTLIIITTDHGFFLGEHGLIGKPDLVPLYSEMSHIPLMIYHPHGKRGYCSNELVQLVDLFPTITDALDISLLKDIRRNKWIRGTGHRKAWEGINKSQLNGHGKSLLPLVQGERRTMRSAAFSGKFGDIVRVCDGKWALYLTPCEGVPLYWYGTREPGRTFAGRRGVYDLDNRRYPVTYPVPRYTNALYNLEQDPDEKHNVIDQEEDVVISLMQAFKKWLQEIGAPSEVTRRYGVPN</sequence>
<dbReference type="Pfam" id="PF00884">
    <property type="entry name" value="Sulfatase"/>
    <property type="match status" value="1"/>
</dbReference>
<dbReference type="SUPFAM" id="SSF53649">
    <property type="entry name" value="Alkaline phosphatase-like"/>
    <property type="match status" value="1"/>
</dbReference>
<dbReference type="PANTHER" id="PTHR42693:SF33">
    <property type="entry name" value="ARYLSULFATASE"/>
    <property type="match status" value="1"/>
</dbReference>
<dbReference type="InterPro" id="IPR000917">
    <property type="entry name" value="Sulfatase_N"/>
</dbReference>
<keyword evidence="4" id="KW-1185">Reference proteome</keyword>
<comment type="caution">
    <text evidence="3">The sequence shown here is derived from an EMBL/GenBank/DDBJ whole genome shotgun (WGS) entry which is preliminary data.</text>
</comment>
<dbReference type="AlphaFoldDB" id="A0A4V6NQH1"/>
<evidence type="ECO:0000313" key="3">
    <source>
        <dbReference type="EMBL" id="TCP22666.1"/>
    </source>
</evidence>
<evidence type="ECO:0000313" key="4">
    <source>
        <dbReference type="Proteomes" id="UP000295416"/>
    </source>
</evidence>
<comment type="similarity">
    <text evidence="1">Belongs to the sulfatase family.</text>
</comment>
<feature type="domain" description="Sulfatase N-terminal" evidence="2">
    <location>
        <begin position="2"/>
        <end position="346"/>
    </location>
</feature>
<dbReference type="InterPro" id="IPR050738">
    <property type="entry name" value="Sulfatase"/>
</dbReference>
<dbReference type="InterPro" id="IPR017850">
    <property type="entry name" value="Alkaline_phosphatase_core_sf"/>
</dbReference>
<gene>
    <name evidence="3" type="ORF">EV207_1348</name>
</gene>
<evidence type="ECO:0000259" key="2">
    <source>
        <dbReference type="Pfam" id="PF00884"/>
    </source>
</evidence>
<organism evidence="3 4">
    <name type="scientific">Scopulibacillus darangshiensis</name>
    <dbReference type="NCBI Taxonomy" id="442528"/>
    <lineage>
        <taxon>Bacteria</taxon>
        <taxon>Bacillati</taxon>
        <taxon>Bacillota</taxon>
        <taxon>Bacilli</taxon>
        <taxon>Bacillales</taxon>
        <taxon>Sporolactobacillaceae</taxon>
        <taxon>Scopulibacillus</taxon>
    </lineage>
</organism>
<name>A0A4V6NQH1_9BACL</name>
<proteinExistence type="inferred from homology"/>
<accession>A0A4V6NQH1</accession>
<dbReference type="Gene3D" id="3.40.720.10">
    <property type="entry name" value="Alkaline Phosphatase, subunit A"/>
    <property type="match status" value="1"/>
</dbReference>
<protein>
    <submittedName>
        <fullName evidence="3">Arylsulfatase A-like enzyme</fullName>
    </submittedName>
</protein>
<dbReference type="Proteomes" id="UP000295416">
    <property type="component" value="Unassembled WGS sequence"/>
</dbReference>
<dbReference type="PANTHER" id="PTHR42693">
    <property type="entry name" value="ARYLSULFATASE FAMILY MEMBER"/>
    <property type="match status" value="1"/>
</dbReference>